<evidence type="ECO:0000256" key="1">
    <source>
        <dbReference type="SAM" id="MobiDB-lite"/>
    </source>
</evidence>
<feature type="compositionally biased region" description="Basic residues" evidence="1">
    <location>
        <begin position="850"/>
        <end position="868"/>
    </location>
</feature>
<keyword evidence="3" id="KW-1185">Reference proteome</keyword>
<feature type="region of interest" description="Disordered" evidence="1">
    <location>
        <begin position="207"/>
        <end position="306"/>
    </location>
</feature>
<feature type="compositionally biased region" description="Acidic residues" evidence="1">
    <location>
        <begin position="825"/>
        <end position="838"/>
    </location>
</feature>
<feature type="compositionally biased region" description="Low complexity" evidence="1">
    <location>
        <begin position="222"/>
        <end position="244"/>
    </location>
</feature>
<dbReference type="AlphaFoldDB" id="A0A0C3HJ36"/>
<dbReference type="InParanoid" id="A0A0C3HJ36"/>
<dbReference type="EMBL" id="KN832870">
    <property type="protein sequence ID" value="KIN08211.1"/>
    <property type="molecule type" value="Genomic_DNA"/>
</dbReference>
<organism evidence="2 3">
    <name type="scientific">Oidiodendron maius (strain Zn)</name>
    <dbReference type="NCBI Taxonomy" id="913774"/>
    <lineage>
        <taxon>Eukaryota</taxon>
        <taxon>Fungi</taxon>
        <taxon>Dikarya</taxon>
        <taxon>Ascomycota</taxon>
        <taxon>Pezizomycotina</taxon>
        <taxon>Leotiomycetes</taxon>
        <taxon>Leotiomycetes incertae sedis</taxon>
        <taxon>Myxotrichaceae</taxon>
        <taxon>Oidiodendron</taxon>
    </lineage>
</organism>
<dbReference type="HOGENOM" id="CLU_304411_0_0_1"/>
<evidence type="ECO:0000313" key="2">
    <source>
        <dbReference type="EMBL" id="KIN08211.1"/>
    </source>
</evidence>
<dbReference type="OrthoDB" id="3565233at2759"/>
<gene>
    <name evidence="2" type="ORF">OIDMADRAFT_175069</name>
</gene>
<dbReference type="Proteomes" id="UP000054321">
    <property type="component" value="Unassembled WGS sequence"/>
</dbReference>
<feature type="compositionally biased region" description="Pro residues" evidence="1">
    <location>
        <begin position="282"/>
        <end position="303"/>
    </location>
</feature>
<reference evidence="2 3" key="1">
    <citation type="submission" date="2014-04" db="EMBL/GenBank/DDBJ databases">
        <authorList>
            <consortium name="DOE Joint Genome Institute"/>
            <person name="Kuo A."/>
            <person name="Martino E."/>
            <person name="Perotto S."/>
            <person name="Kohler A."/>
            <person name="Nagy L.G."/>
            <person name="Floudas D."/>
            <person name="Copeland A."/>
            <person name="Barry K.W."/>
            <person name="Cichocki N."/>
            <person name="Veneault-Fourrey C."/>
            <person name="LaButti K."/>
            <person name="Lindquist E.A."/>
            <person name="Lipzen A."/>
            <person name="Lundell T."/>
            <person name="Morin E."/>
            <person name="Murat C."/>
            <person name="Sun H."/>
            <person name="Tunlid A."/>
            <person name="Henrissat B."/>
            <person name="Grigoriev I.V."/>
            <person name="Hibbett D.S."/>
            <person name="Martin F."/>
            <person name="Nordberg H.P."/>
            <person name="Cantor M.N."/>
            <person name="Hua S.X."/>
        </authorList>
    </citation>
    <scope>NUCLEOTIDE SEQUENCE [LARGE SCALE GENOMIC DNA]</scope>
    <source>
        <strain evidence="2 3">Zn</strain>
    </source>
</reference>
<feature type="region of interest" description="Disordered" evidence="1">
    <location>
        <begin position="744"/>
        <end position="894"/>
    </location>
</feature>
<dbReference type="STRING" id="913774.A0A0C3HJ36"/>
<feature type="compositionally biased region" description="Pro residues" evidence="1">
    <location>
        <begin position="756"/>
        <end position="789"/>
    </location>
</feature>
<reference evidence="3" key="2">
    <citation type="submission" date="2015-01" db="EMBL/GenBank/DDBJ databases">
        <title>Evolutionary Origins and Diversification of the Mycorrhizal Mutualists.</title>
        <authorList>
            <consortium name="DOE Joint Genome Institute"/>
            <consortium name="Mycorrhizal Genomics Consortium"/>
            <person name="Kohler A."/>
            <person name="Kuo A."/>
            <person name="Nagy L.G."/>
            <person name="Floudas D."/>
            <person name="Copeland A."/>
            <person name="Barry K.W."/>
            <person name="Cichocki N."/>
            <person name="Veneault-Fourrey C."/>
            <person name="LaButti K."/>
            <person name="Lindquist E.A."/>
            <person name="Lipzen A."/>
            <person name="Lundell T."/>
            <person name="Morin E."/>
            <person name="Murat C."/>
            <person name="Riley R."/>
            <person name="Ohm R."/>
            <person name="Sun H."/>
            <person name="Tunlid A."/>
            <person name="Henrissat B."/>
            <person name="Grigoriev I.V."/>
            <person name="Hibbett D.S."/>
            <person name="Martin F."/>
        </authorList>
    </citation>
    <scope>NUCLEOTIDE SEQUENCE [LARGE SCALE GENOMIC DNA]</scope>
    <source>
        <strain evidence="3">Zn</strain>
    </source>
</reference>
<protein>
    <submittedName>
        <fullName evidence="2">Uncharacterized protein</fullName>
    </submittedName>
</protein>
<evidence type="ECO:0000313" key="3">
    <source>
        <dbReference type="Proteomes" id="UP000054321"/>
    </source>
</evidence>
<feature type="compositionally biased region" description="Low complexity" evidence="1">
    <location>
        <begin position="744"/>
        <end position="755"/>
    </location>
</feature>
<feature type="compositionally biased region" description="Pro residues" evidence="1">
    <location>
        <begin position="262"/>
        <end position="274"/>
    </location>
</feature>
<sequence length="921" mass="101685">MAQTESIVPLLTSVTKYGGQLAAVIHNYALTCDPIQMWFEGSLNIVDTTVVTLKQVLELVKDHVENGKVLFSQQGLEFAHLLAVECGNTLLKIETQTANGCLSSEERKALRRSEVDKTPPVVPVTDLIHMSLDEKSFLKTMENGARAWKRSEILGCIARLHDLQLHLLLIYQVVTVGALSKDVTSGKVDIQSIVSCHNRIKRTASLVGIETPGEKRRRQSFTDSDYTSSTSDSDSYGDGSSIKSRSSRRRISKSRYGRDCRPPPPPAAYPPAAPLPRLFGPPSAPSLPWPPNPPGPPGPPLPPQSFQYKLATAERPQAVPIAPFQCIPPPPPTAGAFIPHSGPGQCAGYPLVAPCDQASSQQVKPPAYVDRPNLNLNEKDTKEEAAIEAKGPVKPAIHEARLFKTQPKGFVFKLKSLFRSKESLAEEMKRALSDSESRLIAYVIHGCVHREIPHSAFHSLEATHMKTILSQLQDNSWYETFVRLRSHENIQLNTILHHMTEGKYQDREVVVLKFLDDRKYAAESKPFGWLPRIQLSPGRSDYRTILAIVRERLVDGKPLLQDLPSHLIPRPPVRIATGLLNEVERNRQRQEGREFTFYAEYTLRFRDHHANGARPLAPIVERVHNDQVVIQQRVDAFERQGGNVIGVTLLLTERQSEQVNILMREIRVVERDTRFEWTWAEISLYNGQGEITNFHPRGAGNIAGTAHLMHLVAKRTLKSTVRSPPITPCGPAVCFTPGPPPATLTVPPQFNAPGAPFRPGPAGPPGPPGPPLGPPLGHPPCPPGPPGFGPGPLMGPWSPPKPEIVINTRPPPGLKPGSIRSISLDSDDSALGDGDSSDSETSIRMGVRWGLRKAKKYQIKRRQERAKRRAEPDYSSYNDSDSETSDDGFTFDLPLKHGDDAVTKLLEMWTPPGSIKEPESA</sequence>
<proteinExistence type="predicted"/>
<accession>A0A0C3HJ36</accession>
<feature type="compositionally biased region" description="Basic residues" evidence="1">
    <location>
        <begin position="245"/>
        <end position="255"/>
    </location>
</feature>
<name>A0A0C3HJ36_OIDMZ</name>